<dbReference type="SUPFAM" id="SSF49373">
    <property type="entry name" value="Invasin/intimin cell-adhesion fragments"/>
    <property type="match status" value="1"/>
</dbReference>
<dbReference type="KEGG" id="lalw:BTM29_04650"/>
<dbReference type="STRING" id="1847728.BTM29_04650"/>
<accession>A0A1P8Q225</accession>
<gene>
    <name evidence="2" type="ORF">BTM29_04650</name>
</gene>
<dbReference type="AlphaFoldDB" id="A0A1P8Q225"/>
<dbReference type="EMBL" id="CP019323">
    <property type="protein sequence ID" value="APX71886.1"/>
    <property type="molecule type" value="Genomic_DNA"/>
</dbReference>
<dbReference type="Proteomes" id="UP000187499">
    <property type="component" value="Chromosome"/>
</dbReference>
<evidence type="ECO:0000313" key="3">
    <source>
        <dbReference type="Proteomes" id="UP000187499"/>
    </source>
</evidence>
<name>A0A1P8Q225_9LACO</name>
<sequence>MRCKFKRIVAAILCAVTFFCLIKVTSTLSDGNFQLQYDVSAASAKTPTDPPIKIIGIWLTSGYDLQPDTDNYTTVNNPITLYTNAGRSIFSTLLSLTASPHYQWYSSTDGLIYSKVSSSNGGTDKNLTINPSTIGTKYYQLWTDWYTLVSWGLFDTTAYTNVINVHTLSDPINAKSMTVSSGSNYLYNNLTSSLSGLFTYPTADTTSMHTNTIPNNATGTVKWYSSDSSIASVDENTGVVSSNTDGKDGTVTIRGVYTNPDGTTLSDSTKIKVGGGLDDETTSVGDKATFTLQGSYSSAGNVSTSIEWHRVSADGKSDTVVSKGSSLSYTTAATTLSDDGTYYYAKVKVSQSDSTGKISTQTGQTNKAKLNVLTKGDPDISQKIELADTQTGADSDSVLNNVMTGDQLVLSDTLTNKSSTGTLANGKLVIPIRKGSTLQTVALDNTILMLKGTMINNSVNITQDYNSNKGYDEVILSSPTNSGSGSALNFDLNQKHTVEIFYKIAKVDTKETLTTAPTISGTNSDSENYSSNGPFTTINFATGGISLDPSDISFGSHLQQPGAKLFDRTKATNSPNNVLTVDDSRRGIDGKSQIQISSTPLYKKDTDNTNQVLDSDLRYYDPDGTYSSLADGSVVIESTASGSPLSSITWIPTAGLRLYLPNEPTSGSYTGTITWSAITSV</sequence>
<reference evidence="3" key="1">
    <citation type="submission" date="2016-12" db="EMBL/GenBank/DDBJ databases">
        <authorList>
            <person name="Jung M.Y."/>
            <person name="Lee S.H."/>
        </authorList>
    </citation>
    <scope>NUCLEOTIDE SEQUENCE [LARGE SCALE GENOMIC DNA]</scope>
    <source>
        <strain evidence="3">WiKim39</strain>
    </source>
</reference>
<dbReference type="Gene3D" id="2.60.40.1080">
    <property type="match status" value="1"/>
</dbReference>
<evidence type="ECO:0000313" key="2">
    <source>
        <dbReference type="EMBL" id="APX71886.1"/>
    </source>
</evidence>
<dbReference type="InterPro" id="IPR003343">
    <property type="entry name" value="Big_2"/>
</dbReference>
<protein>
    <recommendedName>
        <fullName evidence="1">BIG2 domain-containing protein</fullName>
    </recommendedName>
</protein>
<feature type="domain" description="BIG2" evidence="1">
    <location>
        <begin position="200"/>
        <end position="247"/>
    </location>
</feature>
<dbReference type="RefSeq" id="WP_076614390.1">
    <property type="nucleotide sequence ID" value="NZ_CP019323.1"/>
</dbReference>
<dbReference type="OrthoDB" id="2318209at2"/>
<keyword evidence="3" id="KW-1185">Reference proteome</keyword>
<evidence type="ECO:0000259" key="1">
    <source>
        <dbReference type="Pfam" id="PF02368"/>
    </source>
</evidence>
<proteinExistence type="predicted"/>
<dbReference type="Pfam" id="PF02368">
    <property type="entry name" value="Big_2"/>
    <property type="match status" value="1"/>
</dbReference>
<organism evidence="2 3">
    <name type="scientific">Companilactobacillus allii</name>
    <dbReference type="NCBI Taxonomy" id="1847728"/>
    <lineage>
        <taxon>Bacteria</taxon>
        <taxon>Bacillati</taxon>
        <taxon>Bacillota</taxon>
        <taxon>Bacilli</taxon>
        <taxon>Lactobacillales</taxon>
        <taxon>Lactobacillaceae</taxon>
        <taxon>Companilactobacillus</taxon>
    </lineage>
</organism>
<dbReference type="InterPro" id="IPR008964">
    <property type="entry name" value="Invasin/intimin_cell_adhesion"/>
</dbReference>